<evidence type="ECO:0000313" key="3">
    <source>
        <dbReference type="EMBL" id="KGJ04651.1"/>
    </source>
</evidence>
<dbReference type="STRING" id="376733.SAMN04487972_10725"/>
<feature type="region of interest" description="Disordered" evidence="1">
    <location>
        <begin position="91"/>
        <end position="122"/>
    </location>
</feature>
<feature type="chain" id="PRO_5001945229" evidence="2">
    <location>
        <begin position="24"/>
        <end position="122"/>
    </location>
</feature>
<feature type="signal peptide" evidence="2">
    <location>
        <begin position="1"/>
        <end position="23"/>
    </location>
</feature>
<gene>
    <name evidence="3" type="ORF">IT41_09850</name>
</gene>
<evidence type="ECO:0000256" key="1">
    <source>
        <dbReference type="SAM" id="MobiDB-lite"/>
    </source>
</evidence>
<dbReference type="Proteomes" id="UP000029846">
    <property type="component" value="Unassembled WGS sequence"/>
</dbReference>
<accession>A0A099F337</accession>
<keyword evidence="4" id="KW-1185">Reference proteome</keyword>
<evidence type="ECO:0000313" key="4">
    <source>
        <dbReference type="Proteomes" id="UP000029846"/>
    </source>
</evidence>
<comment type="caution">
    <text evidence="3">The sequence shown here is derived from an EMBL/GenBank/DDBJ whole genome shotgun (WGS) entry which is preliminary data.</text>
</comment>
<protein>
    <submittedName>
        <fullName evidence="3">Uncharacterized protein</fullName>
    </submittedName>
</protein>
<evidence type="ECO:0000256" key="2">
    <source>
        <dbReference type="SAM" id="SignalP"/>
    </source>
</evidence>
<sequence length="122" mass="12911">MFRVMLVRLVTLLAILTISVVTAVSPAHALRMSPVSDQVAHPSAAVQVAADAKVSCHAQRQCHAPDIGGCKLVCAGLSVTLTAPQAEIGRDRSGPVYALPRAESFPGRAPELNDRPPRNRPL</sequence>
<reference evidence="3 4" key="2">
    <citation type="submission" date="2014-10" db="EMBL/GenBank/DDBJ databases">
        <title>Paracoccus sanguinis sp. nov., isolated from clinical specimens of New York State patients.</title>
        <authorList>
            <person name="Mingle L.A."/>
            <person name="Cole J.A."/>
            <person name="Lapierre P."/>
            <person name="Musser K.A."/>
        </authorList>
    </citation>
    <scope>NUCLEOTIDE SEQUENCE [LARGE SCALE GENOMIC DNA]</scope>
    <source>
        <strain evidence="3 4">JCM 14014</strain>
    </source>
</reference>
<organism evidence="3 4">
    <name type="scientific">Paracoccus halophilus</name>
    <dbReference type="NCBI Taxonomy" id="376733"/>
    <lineage>
        <taxon>Bacteria</taxon>
        <taxon>Pseudomonadati</taxon>
        <taxon>Pseudomonadota</taxon>
        <taxon>Alphaproteobacteria</taxon>
        <taxon>Rhodobacterales</taxon>
        <taxon>Paracoccaceae</taxon>
        <taxon>Paracoccus</taxon>
    </lineage>
</organism>
<name>A0A099F337_9RHOB</name>
<proteinExistence type="predicted"/>
<keyword evidence="2" id="KW-0732">Signal</keyword>
<feature type="compositionally biased region" description="Basic and acidic residues" evidence="1">
    <location>
        <begin position="111"/>
        <end position="122"/>
    </location>
</feature>
<dbReference type="eggNOG" id="ENOG50301RR">
    <property type="taxonomic scope" value="Bacteria"/>
</dbReference>
<dbReference type="AlphaFoldDB" id="A0A099F337"/>
<dbReference type="EMBL" id="JRKN01000010">
    <property type="protein sequence ID" value="KGJ04651.1"/>
    <property type="molecule type" value="Genomic_DNA"/>
</dbReference>
<reference evidence="3 4" key="1">
    <citation type="submission" date="2014-09" db="EMBL/GenBank/DDBJ databases">
        <authorList>
            <person name="McGinnis J.M."/>
            <person name="Wolfgang W.J."/>
        </authorList>
    </citation>
    <scope>NUCLEOTIDE SEQUENCE [LARGE SCALE GENOMIC DNA]</scope>
    <source>
        <strain evidence="3 4">JCM 14014</strain>
    </source>
</reference>